<protein>
    <submittedName>
        <fullName evidence="2">MBL fold metallo-hydrolase</fullName>
    </submittedName>
</protein>
<dbReference type="AlphaFoldDB" id="A0A5C1QEI2"/>
<dbReference type="Proteomes" id="UP000323824">
    <property type="component" value="Chromosome"/>
</dbReference>
<dbReference type="OrthoDB" id="358818at2"/>
<feature type="domain" description="Metallo-beta-lactamase" evidence="1">
    <location>
        <begin position="12"/>
        <end position="169"/>
    </location>
</feature>
<dbReference type="SMART" id="SM00849">
    <property type="entry name" value="Lactamase_B"/>
    <property type="match status" value="1"/>
</dbReference>
<sequence length="189" mass="21178">MKLLKHFSMFGKANTYIVGPDNGGDAILIDPAIMDIHMLELIENNNFYVKHILITHAHKHHFAALKTIKKIYNAEIYSYYSHIGDFESNSLVDGEVLILSDLEVKVLHVPGHSSDSLIYQIGNYLFVGDVITAGLLGKTDSKFEEEILIDSIETKLLTLDDHSLVFPGHGPPSILISEKKMFNLYAPLK</sequence>
<dbReference type="InterPro" id="IPR001279">
    <property type="entry name" value="Metallo-B-lactamas"/>
</dbReference>
<dbReference type="Pfam" id="PF00753">
    <property type="entry name" value="Lactamase_B"/>
    <property type="match status" value="1"/>
</dbReference>
<evidence type="ECO:0000313" key="2">
    <source>
        <dbReference type="EMBL" id="QEN05788.1"/>
    </source>
</evidence>
<dbReference type="InterPro" id="IPR036866">
    <property type="entry name" value="RibonucZ/Hydroxyglut_hydro"/>
</dbReference>
<evidence type="ECO:0000259" key="1">
    <source>
        <dbReference type="SMART" id="SM00849"/>
    </source>
</evidence>
<dbReference type="GO" id="GO:0070813">
    <property type="term" value="P:hydrogen sulfide metabolic process"/>
    <property type="evidence" value="ECO:0007669"/>
    <property type="project" value="TreeGrafter"/>
</dbReference>
<dbReference type="GO" id="GO:0016787">
    <property type="term" value="F:hydrolase activity"/>
    <property type="evidence" value="ECO:0007669"/>
    <property type="project" value="UniProtKB-KW"/>
</dbReference>
<reference evidence="2 3" key="1">
    <citation type="submission" date="2019-02" db="EMBL/GenBank/DDBJ databases">
        <authorList>
            <person name="Fomenkov A."/>
            <person name="Dubinina G."/>
            <person name="Grabovich M."/>
            <person name="Vincze T."/>
            <person name="Roberts R.J."/>
        </authorList>
    </citation>
    <scope>NUCLEOTIDE SEQUENCE [LARGE SCALE GENOMIC DNA]</scope>
    <source>
        <strain evidence="2 3">P</strain>
    </source>
</reference>
<dbReference type="CDD" id="cd06262">
    <property type="entry name" value="metallo-hydrolase-like_MBL-fold"/>
    <property type="match status" value="1"/>
</dbReference>
<dbReference type="KEGG" id="sper:EW093_14120"/>
<dbReference type="EMBL" id="CP035807">
    <property type="protein sequence ID" value="QEN05788.1"/>
    <property type="molecule type" value="Genomic_DNA"/>
</dbReference>
<evidence type="ECO:0000313" key="3">
    <source>
        <dbReference type="Proteomes" id="UP000323824"/>
    </source>
</evidence>
<dbReference type="RefSeq" id="WP_149569021.1">
    <property type="nucleotide sequence ID" value="NZ_CP035807.1"/>
</dbReference>
<organism evidence="2 3">
    <name type="scientific">Thiospirochaeta perfilievii</name>
    <dbReference type="NCBI Taxonomy" id="252967"/>
    <lineage>
        <taxon>Bacteria</taxon>
        <taxon>Pseudomonadati</taxon>
        <taxon>Spirochaetota</taxon>
        <taxon>Spirochaetia</taxon>
        <taxon>Spirochaetales</taxon>
        <taxon>Spirochaetaceae</taxon>
        <taxon>Thiospirochaeta</taxon>
    </lineage>
</organism>
<dbReference type="SUPFAM" id="SSF56281">
    <property type="entry name" value="Metallo-hydrolase/oxidoreductase"/>
    <property type="match status" value="1"/>
</dbReference>
<keyword evidence="3" id="KW-1185">Reference proteome</keyword>
<proteinExistence type="predicted"/>
<dbReference type="Gene3D" id="3.60.15.10">
    <property type="entry name" value="Ribonuclease Z/Hydroxyacylglutathione hydrolase-like"/>
    <property type="match status" value="1"/>
</dbReference>
<dbReference type="GO" id="GO:0006749">
    <property type="term" value="P:glutathione metabolic process"/>
    <property type="evidence" value="ECO:0007669"/>
    <property type="project" value="TreeGrafter"/>
</dbReference>
<name>A0A5C1QEI2_9SPIO</name>
<reference evidence="2 3" key="2">
    <citation type="submission" date="2019-09" db="EMBL/GenBank/DDBJ databases">
        <title>Complete Genome Sequence and Methylome Analysis of free living Spirochaetas.</title>
        <authorList>
            <person name="Leshcheva N."/>
            <person name="Mikheeva N."/>
        </authorList>
    </citation>
    <scope>NUCLEOTIDE SEQUENCE [LARGE SCALE GENOMIC DNA]</scope>
    <source>
        <strain evidence="2 3">P</strain>
    </source>
</reference>
<dbReference type="PANTHER" id="PTHR43084:SF1">
    <property type="entry name" value="PERSULFIDE DIOXYGENASE ETHE1, MITOCHONDRIAL"/>
    <property type="match status" value="1"/>
</dbReference>
<dbReference type="InterPro" id="IPR051682">
    <property type="entry name" value="Mito_Persulfide_Diox"/>
</dbReference>
<dbReference type="GO" id="GO:0050313">
    <property type="term" value="F:sulfur dioxygenase activity"/>
    <property type="evidence" value="ECO:0007669"/>
    <property type="project" value="TreeGrafter"/>
</dbReference>
<gene>
    <name evidence="2" type="ORF">EW093_14120</name>
</gene>
<dbReference type="PANTHER" id="PTHR43084">
    <property type="entry name" value="PERSULFIDE DIOXYGENASE ETHE1"/>
    <property type="match status" value="1"/>
</dbReference>
<accession>A0A5C1QEI2</accession>
<keyword evidence="2" id="KW-0378">Hydrolase</keyword>